<gene>
    <name evidence="2" type="ORF">GF1_16460</name>
</gene>
<evidence type="ECO:0000313" key="2">
    <source>
        <dbReference type="EMBL" id="BCO09270.1"/>
    </source>
</evidence>
<dbReference type="Proteomes" id="UP001063350">
    <property type="component" value="Chromosome"/>
</dbReference>
<name>A0A915U1X6_9BACT</name>
<dbReference type="AlphaFoldDB" id="A0A915U1X6"/>
<dbReference type="GO" id="GO:0004252">
    <property type="term" value="F:serine-type endopeptidase activity"/>
    <property type="evidence" value="ECO:0007669"/>
    <property type="project" value="InterPro"/>
</dbReference>
<proteinExistence type="predicted"/>
<dbReference type="InterPro" id="IPR036286">
    <property type="entry name" value="LexA/Signal_pep-like_sf"/>
</dbReference>
<dbReference type="GO" id="GO:0006465">
    <property type="term" value="P:signal peptide processing"/>
    <property type="evidence" value="ECO:0007669"/>
    <property type="project" value="InterPro"/>
</dbReference>
<dbReference type="KEGG" id="ddu:GF1_16460"/>
<dbReference type="InterPro" id="IPR019533">
    <property type="entry name" value="Peptidase_S26"/>
</dbReference>
<accession>A0A915U1X6</accession>
<organism evidence="2 3">
    <name type="scientific">Desulfolithobacter dissulfuricans</name>
    <dbReference type="NCBI Taxonomy" id="2795293"/>
    <lineage>
        <taxon>Bacteria</taxon>
        <taxon>Pseudomonadati</taxon>
        <taxon>Thermodesulfobacteriota</taxon>
        <taxon>Desulfobulbia</taxon>
        <taxon>Desulfobulbales</taxon>
        <taxon>Desulfobulbaceae</taxon>
        <taxon>Desulfolithobacter</taxon>
    </lineage>
</organism>
<dbReference type="Gene3D" id="2.10.109.10">
    <property type="entry name" value="Umud Fragment, subunit A"/>
    <property type="match status" value="1"/>
</dbReference>
<evidence type="ECO:0000259" key="1">
    <source>
        <dbReference type="Pfam" id="PF10502"/>
    </source>
</evidence>
<dbReference type="EMBL" id="AP024233">
    <property type="protein sequence ID" value="BCO09270.1"/>
    <property type="molecule type" value="Genomic_DNA"/>
</dbReference>
<dbReference type="Pfam" id="PF10502">
    <property type="entry name" value="Peptidase_S26"/>
    <property type="match status" value="1"/>
</dbReference>
<feature type="domain" description="Peptidase S26" evidence="1">
    <location>
        <begin position="25"/>
        <end position="154"/>
    </location>
</feature>
<keyword evidence="3" id="KW-1185">Reference proteome</keyword>
<sequence length="161" mass="18249">MLRKLLSIQLSNREKRLVAVVVPALLIGAWLPGRISVSTSPSLHHRIFFLSAAPDTSRIKNGDYIVFQQDGKRLIKIVGCAPGEWLDVHRGEYFCGDRFLGKALTRDSKGNPLPRFVYKGVVPPGNFFMTGEHVQSYDSRYTGFVHADDVEYKAYPLWPIW</sequence>
<protein>
    <recommendedName>
        <fullName evidence="1">Peptidase S26 domain-containing protein</fullName>
    </recommendedName>
</protein>
<reference evidence="2" key="1">
    <citation type="submission" date="2020-12" db="EMBL/GenBank/DDBJ databases">
        <title>Desulfobium dissulfuricans gen. nov., sp. nov., a novel mesophilic, sulfate-reducing bacterium isolated from a deep-sea hydrothermal vent.</title>
        <authorList>
            <person name="Hashimoto Y."/>
            <person name="Tame A."/>
            <person name="Sawayama S."/>
            <person name="Miyazaki J."/>
            <person name="Takai K."/>
            <person name="Nakagawa S."/>
        </authorList>
    </citation>
    <scope>NUCLEOTIDE SEQUENCE</scope>
    <source>
        <strain evidence="2">GF1</strain>
    </source>
</reference>
<evidence type="ECO:0000313" key="3">
    <source>
        <dbReference type="Proteomes" id="UP001063350"/>
    </source>
</evidence>
<dbReference type="RefSeq" id="WP_267926027.1">
    <property type="nucleotide sequence ID" value="NZ_AP024233.1"/>
</dbReference>
<dbReference type="SUPFAM" id="SSF51306">
    <property type="entry name" value="LexA/Signal peptidase"/>
    <property type="match status" value="1"/>
</dbReference>